<keyword evidence="5" id="KW-1185">Reference proteome</keyword>
<dbReference type="PANTHER" id="PTHR12526">
    <property type="entry name" value="GLYCOSYLTRANSFERASE"/>
    <property type="match status" value="1"/>
</dbReference>
<dbReference type="PANTHER" id="PTHR12526:SF595">
    <property type="entry name" value="BLL5217 PROTEIN"/>
    <property type="match status" value="1"/>
</dbReference>
<feature type="domain" description="Glycosyl transferase family 1" evidence="2">
    <location>
        <begin position="173"/>
        <end position="308"/>
    </location>
</feature>
<dbReference type="EMBL" id="CABFUZ020000203">
    <property type="protein sequence ID" value="VVM07829.1"/>
    <property type="molecule type" value="Genomic_DNA"/>
</dbReference>
<dbReference type="GO" id="GO:0102710">
    <property type="term" value="F:D-inositol-3-phosphate glycosyltransferase activity"/>
    <property type="evidence" value="ECO:0007669"/>
    <property type="project" value="UniProtKB-EC"/>
</dbReference>
<dbReference type="Proteomes" id="UP000381693">
    <property type="component" value="Unassembled WGS sequence"/>
</dbReference>
<evidence type="ECO:0000259" key="2">
    <source>
        <dbReference type="Pfam" id="PF00534"/>
    </source>
</evidence>
<evidence type="ECO:0000313" key="5">
    <source>
        <dbReference type="Proteomes" id="UP000381693"/>
    </source>
</evidence>
<reference evidence="4" key="1">
    <citation type="submission" date="2019-09" db="EMBL/GenBank/DDBJ databases">
        <authorList>
            <person name="Cremers G."/>
        </authorList>
    </citation>
    <scope>NUCLEOTIDE SEQUENCE [LARGE SCALE GENOMIC DNA]</scope>
    <source>
        <strain evidence="4">3B</strain>
    </source>
</reference>
<feature type="region of interest" description="Disordered" evidence="1">
    <location>
        <begin position="343"/>
        <end position="376"/>
    </location>
</feature>
<dbReference type="Pfam" id="PF00534">
    <property type="entry name" value="Glycos_transf_1"/>
    <property type="match status" value="1"/>
</dbReference>
<dbReference type="Gene3D" id="3.40.50.2000">
    <property type="entry name" value="Glycogen Phosphorylase B"/>
    <property type="match status" value="2"/>
</dbReference>
<dbReference type="AlphaFoldDB" id="A0A5E6MF12"/>
<sequence>MRIAQIAPLAEAVPPPRYGGTERVVAYLTEELVRAGHEVTLFASGDSCSSARLVPCAPRSLRTDPSRPDPLVYHVLELEQVRRQADEFDLFHFHIDFLHFPLCYELPGPTLTTLHGRLDRPDLAVLFELFSDLPIVSISHAQREPIPRANWIGTVYHGLPLALYPPRFSGGGGYLAFLGRICPEKGPEQAVEIACRAGLPLKIAAKVDPVDEGYWRQRVEPLIARSPGVEFLGEIDDRQKVRFLGEALALLFPIDWPEPFGMVLIEAMACGTPVIAYRRGAVPEVVVDGESGWIVDSVEEAVEAVRAIGALDRRRVRALAAQRFSSSRMADDYLALYRRLLGGGGPERPKPADSRKPSLLDEWSRLSPAEKSTLRR</sequence>
<evidence type="ECO:0000313" key="4">
    <source>
        <dbReference type="EMBL" id="VVM07829.1"/>
    </source>
</evidence>
<protein>
    <submittedName>
        <fullName evidence="4">D-inositol 3-phosphate glycosyltransferase</fullName>
        <ecNumber evidence="4">2.4.1.250</ecNumber>
    </submittedName>
</protein>
<dbReference type="SUPFAM" id="SSF53756">
    <property type="entry name" value="UDP-Glycosyltransferase/glycogen phosphorylase"/>
    <property type="match status" value="1"/>
</dbReference>
<organism evidence="4 5">
    <name type="scientific">Methylacidimicrobium cyclopophantes</name>
    <dbReference type="NCBI Taxonomy" id="1041766"/>
    <lineage>
        <taxon>Bacteria</taxon>
        <taxon>Pseudomonadati</taxon>
        <taxon>Verrucomicrobiota</taxon>
        <taxon>Methylacidimicrobium</taxon>
    </lineage>
</organism>
<keyword evidence="4" id="KW-0808">Transferase</keyword>
<gene>
    <name evidence="4" type="primary">mshA</name>
    <name evidence="4" type="ORF">MAMC_01846</name>
</gene>
<evidence type="ECO:0000256" key="1">
    <source>
        <dbReference type="SAM" id="MobiDB-lite"/>
    </source>
</evidence>
<accession>A0A5E6MF12</accession>
<name>A0A5E6MF12_9BACT</name>
<dbReference type="EC" id="2.4.1.250" evidence="4"/>
<keyword evidence="4" id="KW-0328">Glycosyltransferase</keyword>
<dbReference type="CDD" id="cd03802">
    <property type="entry name" value="GT4_AviGT4-like"/>
    <property type="match status" value="1"/>
</dbReference>
<dbReference type="InterPro" id="IPR028098">
    <property type="entry name" value="Glyco_trans_4-like_N"/>
</dbReference>
<evidence type="ECO:0000259" key="3">
    <source>
        <dbReference type="Pfam" id="PF13439"/>
    </source>
</evidence>
<proteinExistence type="predicted"/>
<dbReference type="InterPro" id="IPR001296">
    <property type="entry name" value="Glyco_trans_1"/>
</dbReference>
<feature type="domain" description="Glycosyltransferase subfamily 4-like N-terminal" evidence="3">
    <location>
        <begin position="18"/>
        <end position="119"/>
    </location>
</feature>
<dbReference type="Pfam" id="PF13439">
    <property type="entry name" value="Glyco_transf_4"/>
    <property type="match status" value="1"/>
</dbReference>
<dbReference type="OrthoDB" id="9795068at2"/>
<comment type="caution">
    <text evidence="4">The sequence shown here is derived from an EMBL/GenBank/DDBJ whole genome shotgun (WGS) entry which is preliminary data.</text>
</comment>
<dbReference type="RefSeq" id="WP_142525778.1">
    <property type="nucleotide sequence ID" value="NZ_CABFUZ020000203.1"/>
</dbReference>
<feature type="compositionally biased region" description="Basic and acidic residues" evidence="1">
    <location>
        <begin position="347"/>
        <end position="364"/>
    </location>
</feature>